<protein>
    <recommendedName>
        <fullName evidence="5">ABC-2 family transporter protein</fullName>
    </recommendedName>
</protein>
<keyword evidence="2" id="KW-0812">Transmembrane</keyword>
<keyword evidence="4" id="KW-1185">Reference proteome</keyword>
<feature type="transmembrane region" description="Helical" evidence="2">
    <location>
        <begin position="265"/>
        <end position="285"/>
    </location>
</feature>
<dbReference type="AlphaFoldDB" id="A0A1G8VHV6"/>
<evidence type="ECO:0000256" key="2">
    <source>
        <dbReference type="SAM" id="Phobius"/>
    </source>
</evidence>
<dbReference type="STRING" id="1045773.SAMN05216555_11432"/>
<keyword evidence="2" id="KW-0472">Membrane</keyword>
<feature type="transmembrane region" description="Helical" evidence="2">
    <location>
        <begin position="235"/>
        <end position="259"/>
    </location>
</feature>
<reference evidence="4" key="1">
    <citation type="submission" date="2016-10" db="EMBL/GenBank/DDBJ databases">
        <authorList>
            <person name="Varghese N."/>
            <person name="Submissions S."/>
        </authorList>
    </citation>
    <scope>NUCLEOTIDE SEQUENCE [LARGE SCALE GENOMIC DNA]</scope>
    <source>
        <strain evidence="4">CGMCC 1.10783</strain>
    </source>
</reference>
<keyword evidence="2" id="KW-1133">Transmembrane helix</keyword>
<proteinExistence type="predicted"/>
<accession>A0A1G8VHV6</accession>
<feature type="transmembrane region" description="Helical" evidence="2">
    <location>
        <begin position="347"/>
        <end position="368"/>
    </location>
</feature>
<name>A0A1G8VHV6_9MICC</name>
<evidence type="ECO:0008006" key="5">
    <source>
        <dbReference type="Google" id="ProtNLM"/>
    </source>
</evidence>
<feature type="region of interest" description="Disordered" evidence="1">
    <location>
        <begin position="161"/>
        <end position="180"/>
    </location>
</feature>
<feature type="transmembrane region" description="Helical" evidence="2">
    <location>
        <begin position="21"/>
        <end position="41"/>
    </location>
</feature>
<sequence length="381" mass="38504">MATTAPAHKAPRTGWPQAIRTAVLAAVAVCIILLAFSWPSVTAKPQHLPVAVVGIEEQVQQLTARAPEGMLDVRTVANRDEAVAAIKDRDVYGAVVLPASQGAGAPEILTASAASPAASAALSQLGIGLQQQIDKQAIGALTDAVAQMQAKIVAAQAAQQGGAKPPASQPPASQAPANQQAPAAVPTVVVTDVVPLSADDPRGTGLAVAGLPLTMGGMVGGILISLLVSGAWRRLGAVLAYGVTGGLGLVGILQGWFHILQGDFWANSAAVGLGIAATAAIITGLSALMGRAGIAVGAVITMFIGNPLASLTQPREFLPAPWGDVGQWFVPGASGTLLRDLSYFPDAAALFPWLVLGAWAVAGVLLIVTGHFRNQTAVAEA</sequence>
<feature type="transmembrane region" description="Helical" evidence="2">
    <location>
        <begin position="292"/>
        <end position="309"/>
    </location>
</feature>
<evidence type="ECO:0000256" key="1">
    <source>
        <dbReference type="SAM" id="MobiDB-lite"/>
    </source>
</evidence>
<feature type="transmembrane region" description="Helical" evidence="2">
    <location>
        <begin position="206"/>
        <end position="228"/>
    </location>
</feature>
<dbReference type="EMBL" id="FNEI01000014">
    <property type="protein sequence ID" value="SDJ65593.1"/>
    <property type="molecule type" value="Genomic_DNA"/>
</dbReference>
<gene>
    <name evidence="3" type="ORF">SAMN05216555_11432</name>
</gene>
<evidence type="ECO:0000313" key="4">
    <source>
        <dbReference type="Proteomes" id="UP000182130"/>
    </source>
</evidence>
<dbReference type="OrthoDB" id="2151407at2"/>
<dbReference type="Proteomes" id="UP000182130">
    <property type="component" value="Unassembled WGS sequence"/>
</dbReference>
<dbReference type="RefSeq" id="WP_074590475.1">
    <property type="nucleotide sequence ID" value="NZ_FNEI01000014.1"/>
</dbReference>
<evidence type="ECO:0000313" key="3">
    <source>
        <dbReference type="EMBL" id="SDJ65593.1"/>
    </source>
</evidence>
<organism evidence="3 4">
    <name type="scientific">Arthrobacter cupressi</name>
    <dbReference type="NCBI Taxonomy" id="1045773"/>
    <lineage>
        <taxon>Bacteria</taxon>
        <taxon>Bacillati</taxon>
        <taxon>Actinomycetota</taxon>
        <taxon>Actinomycetes</taxon>
        <taxon>Micrococcales</taxon>
        <taxon>Micrococcaceae</taxon>
        <taxon>Arthrobacter</taxon>
    </lineage>
</organism>